<dbReference type="InterPro" id="IPR051466">
    <property type="entry name" value="D-amino_acid_metab_enzyme"/>
</dbReference>
<dbReference type="RefSeq" id="WP_204822161.1">
    <property type="nucleotide sequence ID" value="NZ_JANHOF010000005.1"/>
</dbReference>
<dbReference type="Gene3D" id="3.20.20.10">
    <property type="entry name" value="Alanine racemase"/>
    <property type="match status" value="1"/>
</dbReference>
<feature type="region of interest" description="Disordered" evidence="1">
    <location>
        <begin position="49"/>
        <end position="68"/>
    </location>
</feature>
<evidence type="ECO:0008006" key="4">
    <source>
        <dbReference type="Google" id="ProtNLM"/>
    </source>
</evidence>
<name>A0ABV6J295_9BACL</name>
<evidence type="ECO:0000313" key="3">
    <source>
        <dbReference type="Proteomes" id="UP001589818"/>
    </source>
</evidence>
<dbReference type="EMBL" id="JBHLVF010000005">
    <property type="protein sequence ID" value="MFC0389990.1"/>
    <property type="molecule type" value="Genomic_DNA"/>
</dbReference>
<keyword evidence="3" id="KW-1185">Reference proteome</keyword>
<accession>A0ABV6J295</accession>
<reference evidence="2 3" key="1">
    <citation type="submission" date="2024-09" db="EMBL/GenBank/DDBJ databases">
        <authorList>
            <person name="Sun Q."/>
            <person name="Mori K."/>
        </authorList>
    </citation>
    <scope>NUCLEOTIDE SEQUENCE [LARGE SCALE GENOMIC DNA]</scope>
    <source>
        <strain evidence="2 3">CCM 4839</strain>
    </source>
</reference>
<sequence>MEEIETPAVLVDLDLLDRNLRQTAEVAGRAGVKLRPHIKTHKSIWIRQTEAGAASQTDGARQHYRKHG</sequence>
<evidence type="ECO:0000256" key="1">
    <source>
        <dbReference type="SAM" id="MobiDB-lite"/>
    </source>
</evidence>
<dbReference type="PANTHER" id="PTHR28004">
    <property type="entry name" value="ZGC:162816-RELATED"/>
    <property type="match status" value="1"/>
</dbReference>
<dbReference type="Proteomes" id="UP001589818">
    <property type="component" value="Unassembled WGS sequence"/>
</dbReference>
<organism evidence="2 3">
    <name type="scientific">Paenibacillus mendelii</name>
    <dbReference type="NCBI Taxonomy" id="206163"/>
    <lineage>
        <taxon>Bacteria</taxon>
        <taxon>Bacillati</taxon>
        <taxon>Bacillota</taxon>
        <taxon>Bacilli</taxon>
        <taxon>Bacillales</taxon>
        <taxon>Paenibacillaceae</taxon>
        <taxon>Paenibacillus</taxon>
    </lineage>
</organism>
<comment type="caution">
    <text evidence="2">The sequence shown here is derived from an EMBL/GenBank/DDBJ whole genome shotgun (WGS) entry which is preliminary data.</text>
</comment>
<protein>
    <recommendedName>
        <fullName evidence="4">Alanine racemase N-terminal domain-containing protein</fullName>
    </recommendedName>
</protein>
<evidence type="ECO:0000313" key="2">
    <source>
        <dbReference type="EMBL" id="MFC0389990.1"/>
    </source>
</evidence>
<dbReference type="PANTHER" id="PTHR28004:SF2">
    <property type="entry name" value="D-SERINE DEHYDRATASE"/>
    <property type="match status" value="1"/>
</dbReference>
<proteinExistence type="predicted"/>
<dbReference type="SUPFAM" id="SSF51419">
    <property type="entry name" value="PLP-binding barrel"/>
    <property type="match status" value="1"/>
</dbReference>
<dbReference type="InterPro" id="IPR029066">
    <property type="entry name" value="PLP-binding_barrel"/>
</dbReference>
<gene>
    <name evidence="2" type="ORF">ACFFJ8_01240</name>
</gene>